<gene>
    <name evidence="1" type="ORF">RA271_22775</name>
</gene>
<dbReference type="Proteomes" id="UP001610657">
    <property type="component" value="Unassembled WGS sequence"/>
</dbReference>
<sequence length="284" mass="31447">MSKLSVGEELLYTTIKITSNKNGVAASTGSGFIFNFSDEKGQIPALITNKHVVHDCESITAIFHTEQHSSEARPFARITIDLNEMTLVLHEDQETDLCAILIGNAINEFNRLGHGIFFRNLVKEQIPSDSEWKNFDAIETVTMIGCPNGLSDEVNNFPIARQGITASHVSRKYNGKNEFLIDMACFPGSSGSPVFIYNRDGYYDKQLHSYLAGAARLKLLGILHAGPTITATGAIILSNPNTFELKNMMHLGYVIKSDEIMRMEHQVIGIIKRADEIRASKNGK</sequence>
<dbReference type="Gene3D" id="2.40.10.10">
    <property type="entry name" value="Trypsin-like serine proteases"/>
    <property type="match status" value="2"/>
</dbReference>
<evidence type="ECO:0000313" key="2">
    <source>
        <dbReference type="Proteomes" id="UP001610657"/>
    </source>
</evidence>
<organism evidence="1 2">
    <name type="scientific">Pseudomonas syringae pv. tagetis</name>
    <dbReference type="NCBI Taxonomy" id="129140"/>
    <lineage>
        <taxon>Bacteria</taxon>
        <taxon>Pseudomonadati</taxon>
        <taxon>Pseudomonadota</taxon>
        <taxon>Gammaproteobacteria</taxon>
        <taxon>Pseudomonadales</taxon>
        <taxon>Pseudomonadaceae</taxon>
        <taxon>Pseudomonas</taxon>
    </lineage>
</organism>
<dbReference type="GeneID" id="96217281"/>
<name>A0ABW7NSZ2_9PSED</name>
<dbReference type="InterPro" id="IPR009003">
    <property type="entry name" value="Peptidase_S1_PA"/>
</dbReference>
<accession>A0ABW7NSZ2</accession>
<dbReference type="GO" id="GO:0006508">
    <property type="term" value="P:proteolysis"/>
    <property type="evidence" value="ECO:0007669"/>
    <property type="project" value="UniProtKB-KW"/>
</dbReference>
<dbReference type="EMBL" id="JAVCQK010000020">
    <property type="protein sequence ID" value="MFH7517991.1"/>
    <property type="molecule type" value="Genomic_DNA"/>
</dbReference>
<dbReference type="GO" id="GO:0008233">
    <property type="term" value="F:peptidase activity"/>
    <property type="evidence" value="ECO:0007669"/>
    <property type="project" value="UniProtKB-KW"/>
</dbReference>
<keyword evidence="2" id="KW-1185">Reference proteome</keyword>
<dbReference type="Pfam" id="PF13365">
    <property type="entry name" value="Trypsin_2"/>
    <property type="match status" value="1"/>
</dbReference>
<comment type="caution">
    <text evidence="1">The sequence shown here is derived from an EMBL/GenBank/DDBJ whole genome shotgun (WGS) entry which is preliminary data.</text>
</comment>
<evidence type="ECO:0000313" key="1">
    <source>
        <dbReference type="EMBL" id="MFH7517991.1"/>
    </source>
</evidence>
<dbReference type="SUPFAM" id="SSF50494">
    <property type="entry name" value="Trypsin-like serine proteases"/>
    <property type="match status" value="1"/>
</dbReference>
<dbReference type="RefSeq" id="WP_055006514.1">
    <property type="nucleotide sequence ID" value="NZ_CP092923.1"/>
</dbReference>
<proteinExistence type="predicted"/>
<dbReference type="InterPro" id="IPR043504">
    <property type="entry name" value="Peptidase_S1_PA_chymotrypsin"/>
</dbReference>
<reference evidence="1 2" key="1">
    <citation type="submission" date="2023-08" db="EMBL/GenBank/DDBJ databases">
        <title>Genomic and mutational analysis of Pseudomonas syringae pv. tagetis EB037 pathogenicity on sunflower.</title>
        <authorList>
            <person name="Maul J.E."/>
        </authorList>
    </citation>
    <scope>NUCLEOTIDE SEQUENCE [LARGE SCALE GENOMIC DNA]</scope>
    <source>
        <strain evidence="1 2">EB037_T1</strain>
    </source>
</reference>
<keyword evidence="1" id="KW-0378">Hydrolase</keyword>
<keyword evidence="1" id="KW-0645">Protease</keyword>
<protein>
    <submittedName>
        <fullName evidence="1">Serine protease</fullName>
    </submittedName>
</protein>